<dbReference type="CDD" id="cd03225">
    <property type="entry name" value="ABC_cobalt_CbiO_domain1"/>
    <property type="match status" value="2"/>
</dbReference>
<dbReference type="PROSITE" id="PS50893">
    <property type="entry name" value="ABC_TRANSPORTER_2"/>
    <property type="match status" value="2"/>
</dbReference>
<feature type="compositionally biased region" description="Pro residues" evidence="5">
    <location>
        <begin position="276"/>
        <end position="293"/>
    </location>
</feature>
<dbReference type="InterPro" id="IPR003593">
    <property type="entry name" value="AAA+_ATPase"/>
</dbReference>
<evidence type="ECO:0000313" key="9">
    <source>
        <dbReference type="Proteomes" id="UP000577956"/>
    </source>
</evidence>
<evidence type="ECO:0000313" key="10">
    <source>
        <dbReference type="Proteomes" id="UP000618382"/>
    </source>
</evidence>
<feature type="domain" description="ABC transporter" evidence="6">
    <location>
        <begin position="6"/>
        <end position="244"/>
    </location>
</feature>
<dbReference type="RefSeq" id="WP_140458282.1">
    <property type="nucleotide sequence ID" value="NZ_BAABFI010000001.1"/>
</dbReference>
<dbReference type="InterPro" id="IPR027417">
    <property type="entry name" value="P-loop_NTPase"/>
</dbReference>
<dbReference type="GO" id="GO:0042626">
    <property type="term" value="F:ATPase-coupled transmembrane transporter activity"/>
    <property type="evidence" value="ECO:0007669"/>
    <property type="project" value="TreeGrafter"/>
</dbReference>
<keyword evidence="4 8" id="KW-0067">ATP-binding</keyword>
<evidence type="ECO:0000256" key="5">
    <source>
        <dbReference type="SAM" id="MobiDB-lite"/>
    </source>
</evidence>
<gene>
    <name evidence="8" type="ORF">BKA21_002251</name>
    <name evidence="7" type="ORF">Col01nite_37420</name>
</gene>
<accession>A0A7Y9JYG1</accession>
<protein>
    <submittedName>
        <fullName evidence="7">Energy-coupling factor ABC transporter ATP-binding protein</fullName>
    </submittedName>
    <submittedName>
        <fullName evidence="8">Energy-coupling factor transport system ATP-binding protein</fullName>
        <ecNumber evidence="8">3.6.3.-</ecNumber>
    </submittedName>
</protein>
<dbReference type="InterPro" id="IPR017871">
    <property type="entry name" value="ABC_transporter-like_CS"/>
</dbReference>
<feature type="domain" description="ABC transporter" evidence="6">
    <location>
        <begin position="311"/>
        <end position="543"/>
    </location>
</feature>
<dbReference type="GO" id="GO:0005524">
    <property type="term" value="F:ATP binding"/>
    <property type="evidence" value="ECO:0007669"/>
    <property type="project" value="UniProtKB-KW"/>
</dbReference>
<dbReference type="Gene3D" id="3.40.50.300">
    <property type="entry name" value="P-loop containing nucleotide triphosphate hydrolases"/>
    <property type="match status" value="2"/>
</dbReference>
<keyword evidence="8" id="KW-0378">Hydrolase</keyword>
<dbReference type="InterPro" id="IPR050095">
    <property type="entry name" value="ECF_ABC_transporter_ATP-bd"/>
</dbReference>
<dbReference type="Proteomes" id="UP000577956">
    <property type="component" value="Unassembled WGS sequence"/>
</dbReference>
<dbReference type="InterPro" id="IPR015856">
    <property type="entry name" value="ABC_transpr_CbiO/EcfA_su"/>
</dbReference>
<keyword evidence="3" id="KW-0547">Nucleotide-binding</keyword>
<dbReference type="AlphaFoldDB" id="A0A7Y9JYG1"/>
<reference evidence="7 10" key="2">
    <citation type="submission" date="2021-01" db="EMBL/GenBank/DDBJ databases">
        <title>Whole genome shotgun sequence of Cellulomonas oligotrophica NBRC 109435.</title>
        <authorList>
            <person name="Komaki H."/>
            <person name="Tamura T."/>
        </authorList>
    </citation>
    <scope>NUCLEOTIDE SEQUENCE [LARGE SCALE GENOMIC DNA]</scope>
    <source>
        <strain evidence="7 10">NBRC 109435</strain>
    </source>
</reference>
<keyword evidence="2" id="KW-0813">Transport</keyword>
<sequence>MSDPVIALEAVSFRYPGAARDSLRDVDLTVERGDVLAVVGGNGSGKTTLCKTFNGLVPHYWAGEFAGVARVDGVDTWDSSVAALSERVGYVYQDFQHQLVRPTVRDELEFGPVNRGMADHRQRAAEAMEMLRITDLADRFVWQLSGGQAHLTALASVLAMRPSVVVVDEPVAELDPARAEDVYERLLVLNRELGLTVVTIEHHVEFVARFARSVVLMADGTPRWHLPVDEAMARTGELADHGIPAPQVVRAVQGLGVDAAPRTVERAAALLRPLLAGPPAPGPDGAAPLPPATPDSGAERVSGREVVARAVGVRHARRTVHGDLHVVLPGLDLDLHAGARVALVGANGAGKTTLLRMLAGIDVPREGTVELDGVDTRSAPAPRLADLASYLYQDPRRMLLTPSVREDVALFPRGRGRADTDELTERVLARVDLTDLADRDGRTLSGGQQRRATLAVGLAMRPRLLLLDEPTASLDVTSRDAVTALLADLAGTIACTVVATHDMQLVAEWASRVVVLEGGDVLADLPPADLFARPDLLTRAHLVPPQVTQLGLALGLDPVPLDVDGLVAAVAARRTDVVAAVAR</sequence>
<comment type="similarity">
    <text evidence="1">Belongs to the ABC transporter superfamily.</text>
</comment>
<keyword evidence="10" id="KW-1185">Reference proteome</keyword>
<dbReference type="Proteomes" id="UP000618382">
    <property type="component" value="Unassembled WGS sequence"/>
</dbReference>
<dbReference type="GO" id="GO:0016887">
    <property type="term" value="F:ATP hydrolysis activity"/>
    <property type="evidence" value="ECO:0007669"/>
    <property type="project" value="InterPro"/>
</dbReference>
<proteinExistence type="inferred from homology"/>
<evidence type="ECO:0000256" key="3">
    <source>
        <dbReference type="ARBA" id="ARBA00022741"/>
    </source>
</evidence>
<evidence type="ECO:0000313" key="7">
    <source>
        <dbReference type="EMBL" id="GIG34583.1"/>
    </source>
</evidence>
<dbReference type="GO" id="GO:0043190">
    <property type="term" value="C:ATP-binding cassette (ABC) transporter complex"/>
    <property type="evidence" value="ECO:0007669"/>
    <property type="project" value="TreeGrafter"/>
</dbReference>
<reference evidence="8 9" key="1">
    <citation type="submission" date="2020-07" db="EMBL/GenBank/DDBJ databases">
        <title>Sequencing the genomes of 1000 actinobacteria strains.</title>
        <authorList>
            <person name="Klenk H.-P."/>
        </authorList>
    </citation>
    <scope>NUCLEOTIDE SEQUENCE [LARGE SCALE GENOMIC DNA]</scope>
    <source>
        <strain evidence="8 9">DSM 24482</strain>
    </source>
</reference>
<evidence type="ECO:0000259" key="6">
    <source>
        <dbReference type="PROSITE" id="PS50893"/>
    </source>
</evidence>
<evidence type="ECO:0000313" key="8">
    <source>
        <dbReference type="EMBL" id="NYD86702.1"/>
    </source>
</evidence>
<dbReference type="PROSITE" id="PS00211">
    <property type="entry name" value="ABC_TRANSPORTER_1"/>
    <property type="match status" value="1"/>
</dbReference>
<dbReference type="InterPro" id="IPR003439">
    <property type="entry name" value="ABC_transporter-like_ATP-bd"/>
</dbReference>
<feature type="region of interest" description="Disordered" evidence="5">
    <location>
        <begin position="275"/>
        <end position="303"/>
    </location>
</feature>
<dbReference type="SMART" id="SM00382">
    <property type="entry name" value="AAA"/>
    <property type="match status" value="2"/>
</dbReference>
<dbReference type="EMBL" id="BONN01000020">
    <property type="protein sequence ID" value="GIG34583.1"/>
    <property type="molecule type" value="Genomic_DNA"/>
</dbReference>
<dbReference type="SUPFAM" id="SSF52540">
    <property type="entry name" value="P-loop containing nucleoside triphosphate hydrolases"/>
    <property type="match status" value="2"/>
</dbReference>
<name>A0A7Y9JYG1_9CELL</name>
<comment type="caution">
    <text evidence="8">The sequence shown here is derived from an EMBL/GenBank/DDBJ whole genome shotgun (WGS) entry which is preliminary data.</text>
</comment>
<evidence type="ECO:0000256" key="1">
    <source>
        <dbReference type="ARBA" id="ARBA00005417"/>
    </source>
</evidence>
<dbReference type="PANTHER" id="PTHR43553:SF24">
    <property type="entry name" value="ENERGY-COUPLING FACTOR TRANSPORTER ATP-BINDING PROTEIN ECFA1"/>
    <property type="match status" value="1"/>
</dbReference>
<dbReference type="PANTHER" id="PTHR43553">
    <property type="entry name" value="HEAVY METAL TRANSPORTER"/>
    <property type="match status" value="1"/>
</dbReference>
<evidence type="ECO:0000256" key="4">
    <source>
        <dbReference type="ARBA" id="ARBA00022840"/>
    </source>
</evidence>
<dbReference type="Pfam" id="PF00005">
    <property type="entry name" value="ABC_tran"/>
    <property type="match status" value="2"/>
</dbReference>
<dbReference type="EC" id="3.6.3.-" evidence="8"/>
<evidence type="ECO:0000256" key="2">
    <source>
        <dbReference type="ARBA" id="ARBA00022448"/>
    </source>
</evidence>
<organism evidence="8 9">
    <name type="scientific">Cellulomonas oligotrophica</name>
    <dbReference type="NCBI Taxonomy" id="931536"/>
    <lineage>
        <taxon>Bacteria</taxon>
        <taxon>Bacillati</taxon>
        <taxon>Actinomycetota</taxon>
        <taxon>Actinomycetes</taxon>
        <taxon>Micrococcales</taxon>
        <taxon>Cellulomonadaceae</taxon>
        <taxon>Cellulomonas</taxon>
    </lineage>
</organism>
<dbReference type="EMBL" id="JACCBK010000001">
    <property type="protein sequence ID" value="NYD86702.1"/>
    <property type="molecule type" value="Genomic_DNA"/>
</dbReference>